<dbReference type="InterPro" id="IPR054402">
    <property type="entry name" value="Tt1218-like_dom"/>
</dbReference>
<accession>A0A1H4JRX7</accession>
<sequence>MNRWHAQDGMSLIEVLVALSILALGLLGAAALQIRALQHTDSARMSTQASFIAYDMLDRIRANASADYTLATPSGGSAGTVRDQDLADFAGNVASFGGPSAKGRISVSGQVYTVRITWDDSRAAGQVESQRSLEVSSRVAVEPGGTR</sequence>
<dbReference type="Pfam" id="PF07963">
    <property type="entry name" value="N_methyl"/>
    <property type="match status" value="1"/>
</dbReference>
<dbReference type="AlphaFoldDB" id="A0A1H4JRX7"/>
<dbReference type="EMBL" id="FNTJ01000001">
    <property type="protein sequence ID" value="SEB49094.1"/>
    <property type="molecule type" value="Genomic_DNA"/>
</dbReference>
<keyword evidence="3" id="KW-1185">Reference proteome</keyword>
<dbReference type="RefSeq" id="WP_092309931.1">
    <property type="nucleotide sequence ID" value="NZ_FNTJ01000001.1"/>
</dbReference>
<feature type="domain" description="Type IV pilin Tt1218-like" evidence="1">
    <location>
        <begin position="31"/>
        <end position="68"/>
    </location>
</feature>
<organism evidence="2 3">
    <name type="scientific">Pseudomonas saponiphila</name>
    <dbReference type="NCBI Taxonomy" id="556534"/>
    <lineage>
        <taxon>Bacteria</taxon>
        <taxon>Pseudomonadati</taxon>
        <taxon>Pseudomonadota</taxon>
        <taxon>Gammaproteobacteria</taxon>
        <taxon>Pseudomonadales</taxon>
        <taxon>Pseudomonadaceae</taxon>
        <taxon>Pseudomonas</taxon>
    </lineage>
</organism>
<proteinExistence type="predicted"/>
<evidence type="ECO:0000313" key="2">
    <source>
        <dbReference type="EMBL" id="SEB49094.1"/>
    </source>
</evidence>
<evidence type="ECO:0000313" key="3">
    <source>
        <dbReference type="Proteomes" id="UP000198982"/>
    </source>
</evidence>
<dbReference type="InterPro" id="IPR012902">
    <property type="entry name" value="N_methyl_site"/>
</dbReference>
<gene>
    <name evidence="2" type="ORF">SAMN05216178_0708</name>
</gene>
<name>A0A1H4JRX7_9PSED</name>
<dbReference type="Pfam" id="PF22150">
    <property type="entry name" value="Tt1218-like"/>
    <property type="match status" value="1"/>
</dbReference>
<evidence type="ECO:0000259" key="1">
    <source>
        <dbReference type="Pfam" id="PF22150"/>
    </source>
</evidence>
<dbReference type="NCBIfam" id="TIGR02532">
    <property type="entry name" value="IV_pilin_GFxxxE"/>
    <property type="match status" value="1"/>
</dbReference>
<reference evidence="3" key="1">
    <citation type="submission" date="2016-10" db="EMBL/GenBank/DDBJ databases">
        <authorList>
            <person name="Varghese N."/>
            <person name="Submissions S."/>
        </authorList>
    </citation>
    <scope>NUCLEOTIDE SEQUENCE [LARGE SCALE GENOMIC DNA]</scope>
    <source>
        <strain evidence="3">DSM 9751</strain>
    </source>
</reference>
<dbReference type="Proteomes" id="UP000198982">
    <property type="component" value="Unassembled WGS sequence"/>
</dbReference>
<protein>
    <submittedName>
        <fullName evidence="2">Type IV pilus assembly protein PilV</fullName>
    </submittedName>
</protein>
<dbReference type="NCBIfam" id="TIGR02523">
    <property type="entry name" value="type_IV_pilV"/>
    <property type="match status" value="1"/>
</dbReference>
<dbReference type="InterPro" id="IPR013362">
    <property type="entry name" value="Pilus_4_PilV"/>
</dbReference>